<evidence type="ECO:0000313" key="3">
    <source>
        <dbReference type="Proteomes" id="UP001291653"/>
    </source>
</evidence>
<keyword evidence="1" id="KW-0732">Signal</keyword>
<gene>
    <name evidence="2" type="ORF">SYYSPA8_10110</name>
</gene>
<feature type="chain" id="PRO_5047009327" evidence="1">
    <location>
        <begin position="24"/>
        <end position="241"/>
    </location>
</feature>
<proteinExistence type="predicted"/>
<keyword evidence="2" id="KW-0449">Lipoprotein</keyword>
<reference evidence="2 3" key="1">
    <citation type="submission" date="2022-10" db="EMBL/GenBank/DDBJ databases">
        <title>Draft genome sequence of Streptomyces sp. YSPA8.</title>
        <authorList>
            <person name="Moriuchi R."/>
            <person name="Dohra H."/>
            <person name="Yamamura H."/>
            <person name="Kodani S."/>
        </authorList>
    </citation>
    <scope>NUCLEOTIDE SEQUENCE [LARGE SCALE GENOMIC DNA]</scope>
    <source>
        <strain evidence="2 3">YSPA8</strain>
    </source>
</reference>
<evidence type="ECO:0000256" key="1">
    <source>
        <dbReference type="SAM" id="SignalP"/>
    </source>
</evidence>
<dbReference type="Proteomes" id="UP001291653">
    <property type="component" value="Unassembled WGS sequence"/>
</dbReference>
<organism evidence="2 3">
    <name type="scientific">Streptomyces yaizuensis</name>
    <dbReference type="NCBI Taxonomy" id="2989713"/>
    <lineage>
        <taxon>Bacteria</taxon>
        <taxon>Bacillati</taxon>
        <taxon>Actinomycetota</taxon>
        <taxon>Actinomycetes</taxon>
        <taxon>Kitasatosporales</taxon>
        <taxon>Streptomycetaceae</taxon>
        <taxon>Streptomyces</taxon>
    </lineage>
</organism>
<dbReference type="EMBL" id="BSBI01000003">
    <property type="protein sequence ID" value="GLF94641.1"/>
    <property type="molecule type" value="Genomic_DNA"/>
</dbReference>
<name>A0ABQ5NXE2_9ACTN</name>
<sequence>MPARRHRPLRRALPLAVAGLLLAGCGDPGKLVSAGPAEEAGGPVRLWPGLPPVTSPPYDYGEVDTARVPGIEVPAGGVRALDPVAVLRAEEGASPHEHSGIAGLYMETVQALPGCTKKPRTPRTCPVLAPYYRDLTGDGREELIVGVTMPEQQTAVRCYMPDGRGGLTRIMATSDQMVRIELAGRDLVLHSVSAGIPGYEYRTAWSWDETHGAMLQARDEIVRVKPLPESGRPSPARETAG</sequence>
<dbReference type="PROSITE" id="PS51257">
    <property type="entry name" value="PROKAR_LIPOPROTEIN"/>
    <property type="match status" value="1"/>
</dbReference>
<dbReference type="RefSeq" id="WP_323446704.1">
    <property type="nucleotide sequence ID" value="NZ_BSBI01000003.1"/>
</dbReference>
<comment type="caution">
    <text evidence="2">The sequence shown here is derived from an EMBL/GenBank/DDBJ whole genome shotgun (WGS) entry which is preliminary data.</text>
</comment>
<accession>A0ABQ5NXE2</accession>
<keyword evidence="3" id="KW-1185">Reference proteome</keyword>
<evidence type="ECO:0000313" key="2">
    <source>
        <dbReference type="EMBL" id="GLF94641.1"/>
    </source>
</evidence>
<protein>
    <submittedName>
        <fullName evidence="2">Lipoprotein</fullName>
    </submittedName>
</protein>
<feature type="signal peptide" evidence="1">
    <location>
        <begin position="1"/>
        <end position="23"/>
    </location>
</feature>